<evidence type="ECO:0000256" key="2">
    <source>
        <dbReference type="ARBA" id="ARBA00022490"/>
    </source>
</evidence>
<sequence>MSDGFDRAPGAGRGRSRGLGRGGGGPEGGGFPNGAGPAERTRQPPPPQPKAPGFLQQQPPPLRQPRTAPPPGAQSERPAGAPRPPRPAPLPEQTRPQDSVPQQNPEPAMAKPQVVVAPVLMSKLSANAPEFYPSGYSSYTESYEDGCEDYPTLSEYVQDFLNHLTEQPGSFETEIEQFSDTLNGWVTTDDALQELVELIYQQATSIQNFSYMGARLCNYLSHHLTISSQSGNFRQLLLQRSKEQMDRLQEQIFFRLVSGSC</sequence>
<dbReference type="GO" id="GO:0008494">
    <property type="term" value="F:translation activator activity"/>
    <property type="evidence" value="ECO:0007669"/>
    <property type="project" value="TreeGrafter"/>
</dbReference>
<feature type="domain" description="MIF4G" evidence="5">
    <location>
        <begin position="155"/>
        <end position="245"/>
    </location>
</feature>
<dbReference type="Pfam" id="PF07145">
    <property type="entry name" value="PAM2"/>
    <property type="match status" value="1"/>
</dbReference>
<feature type="compositionally biased region" description="Pro residues" evidence="4">
    <location>
        <begin position="81"/>
        <end position="90"/>
    </location>
</feature>
<evidence type="ECO:0000256" key="4">
    <source>
        <dbReference type="SAM" id="MobiDB-lite"/>
    </source>
</evidence>
<comment type="caution">
    <text evidence="6">The sequence shown here is derived from an EMBL/GenBank/DDBJ whole genome shotgun (WGS) entry which is preliminary data.</text>
</comment>
<dbReference type="InterPro" id="IPR051367">
    <property type="entry name" value="mRNA_TranslReg/HistoneTransl"/>
</dbReference>
<keyword evidence="2" id="KW-0963">Cytoplasm</keyword>
<dbReference type="Pfam" id="PF02854">
    <property type="entry name" value="MIF4G"/>
    <property type="match status" value="1"/>
</dbReference>
<dbReference type="SUPFAM" id="SSF48371">
    <property type="entry name" value="ARM repeat"/>
    <property type="match status" value="1"/>
</dbReference>
<protein>
    <submittedName>
        <fullName evidence="6">Poly(A) binding protein interacting protein 1</fullName>
    </submittedName>
</protein>
<evidence type="ECO:0000313" key="6">
    <source>
        <dbReference type="EMBL" id="KAF6490495.1"/>
    </source>
</evidence>
<dbReference type="EMBL" id="JACASF010000003">
    <property type="protein sequence ID" value="KAF6490495.1"/>
    <property type="molecule type" value="Genomic_DNA"/>
</dbReference>
<keyword evidence="3" id="KW-0810">Translation regulation</keyword>
<comment type="subcellular location">
    <subcellularLocation>
        <location evidence="1">Cytoplasm</location>
    </subcellularLocation>
</comment>
<evidence type="ECO:0000256" key="3">
    <source>
        <dbReference type="ARBA" id="ARBA00022845"/>
    </source>
</evidence>
<dbReference type="GO" id="GO:0003723">
    <property type="term" value="F:RNA binding"/>
    <property type="evidence" value="ECO:0007669"/>
    <property type="project" value="InterPro"/>
</dbReference>
<dbReference type="InterPro" id="IPR016024">
    <property type="entry name" value="ARM-type_fold"/>
</dbReference>
<reference evidence="6 7" key="1">
    <citation type="journal article" date="2020" name="Nature">
        <title>Six reference-quality genomes reveal evolution of bat adaptations.</title>
        <authorList>
            <person name="Jebb D."/>
            <person name="Huang Z."/>
            <person name="Pippel M."/>
            <person name="Hughes G.M."/>
            <person name="Lavrichenko K."/>
            <person name="Devanna P."/>
            <person name="Winkler S."/>
            <person name="Jermiin L.S."/>
            <person name="Skirmuntt E.C."/>
            <person name="Katzourakis A."/>
            <person name="Burkitt-Gray L."/>
            <person name="Ray D.A."/>
            <person name="Sullivan K.A.M."/>
            <person name="Roscito J.G."/>
            <person name="Kirilenko B.M."/>
            <person name="Davalos L.M."/>
            <person name="Corthals A.P."/>
            <person name="Power M.L."/>
            <person name="Jones G."/>
            <person name="Ransome R.D."/>
            <person name="Dechmann D.K.N."/>
            <person name="Locatelli A.G."/>
            <person name="Puechmaille S.J."/>
            <person name="Fedrigo O."/>
            <person name="Jarvis E.D."/>
            <person name="Hiller M."/>
            <person name="Vernes S.C."/>
            <person name="Myers E.W."/>
            <person name="Teeling E.C."/>
        </authorList>
    </citation>
    <scope>NUCLEOTIDE SEQUENCE [LARGE SCALE GENOMIC DNA]</scope>
    <source>
        <strain evidence="6">MMolMol1</strain>
        <tissue evidence="6">Muscle</tissue>
    </source>
</reference>
<dbReference type="PANTHER" id="PTHR23254">
    <property type="entry name" value="EIF4G DOMAIN PROTEIN"/>
    <property type="match status" value="1"/>
</dbReference>
<dbReference type="GO" id="GO:0005737">
    <property type="term" value="C:cytoplasm"/>
    <property type="evidence" value="ECO:0007669"/>
    <property type="project" value="UniProtKB-SubCell"/>
</dbReference>
<dbReference type="Gene3D" id="1.25.40.180">
    <property type="match status" value="1"/>
</dbReference>
<feature type="compositionally biased region" description="Pro residues" evidence="4">
    <location>
        <begin position="58"/>
        <end position="72"/>
    </location>
</feature>
<feature type="compositionally biased region" description="Polar residues" evidence="4">
    <location>
        <begin position="94"/>
        <end position="105"/>
    </location>
</feature>
<dbReference type="PANTHER" id="PTHR23254:SF15">
    <property type="entry name" value="POLYADENYLATE-BINDING PROTEIN-INTERACTING PROTEIN 1"/>
    <property type="match status" value="1"/>
</dbReference>
<dbReference type="InterPro" id="IPR003890">
    <property type="entry name" value="MIF4G-like_typ-3"/>
</dbReference>
<feature type="compositionally biased region" description="Gly residues" evidence="4">
    <location>
        <begin position="11"/>
        <end position="33"/>
    </location>
</feature>
<evidence type="ECO:0000313" key="7">
    <source>
        <dbReference type="Proteomes" id="UP000550707"/>
    </source>
</evidence>
<dbReference type="InterPro" id="IPR009818">
    <property type="entry name" value="PAM2_motif"/>
</dbReference>
<keyword evidence="7" id="KW-1185">Reference proteome</keyword>
<dbReference type="GO" id="GO:0006446">
    <property type="term" value="P:regulation of translational initiation"/>
    <property type="evidence" value="ECO:0007669"/>
    <property type="project" value="TreeGrafter"/>
</dbReference>
<feature type="region of interest" description="Disordered" evidence="4">
    <location>
        <begin position="1"/>
        <end position="110"/>
    </location>
</feature>
<accession>A0A7J8J2C6</accession>
<evidence type="ECO:0000259" key="5">
    <source>
        <dbReference type="Pfam" id="PF02854"/>
    </source>
</evidence>
<organism evidence="6 7">
    <name type="scientific">Molossus molossus</name>
    <name type="common">Pallas' mastiff bat</name>
    <name type="synonym">Vespertilio molossus</name>
    <dbReference type="NCBI Taxonomy" id="27622"/>
    <lineage>
        <taxon>Eukaryota</taxon>
        <taxon>Metazoa</taxon>
        <taxon>Chordata</taxon>
        <taxon>Craniata</taxon>
        <taxon>Vertebrata</taxon>
        <taxon>Euteleostomi</taxon>
        <taxon>Mammalia</taxon>
        <taxon>Eutheria</taxon>
        <taxon>Laurasiatheria</taxon>
        <taxon>Chiroptera</taxon>
        <taxon>Yangochiroptera</taxon>
        <taxon>Molossidae</taxon>
        <taxon>Molossus</taxon>
    </lineage>
</organism>
<gene>
    <name evidence="6" type="ORF">HJG59_013784</name>
</gene>
<name>A0A7J8J2C6_MOLMO</name>
<dbReference type="AlphaFoldDB" id="A0A7J8J2C6"/>
<evidence type="ECO:0000256" key="1">
    <source>
        <dbReference type="ARBA" id="ARBA00004496"/>
    </source>
</evidence>
<dbReference type="Proteomes" id="UP000550707">
    <property type="component" value="Unassembled WGS sequence"/>
</dbReference>
<proteinExistence type="predicted"/>